<protein>
    <submittedName>
        <fullName evidence="4">TIGR01777 family oxidoreductase</fullName>
    </submittedName>
</protein>
<evidence type="ECO:0000259" key="3">
    <source>
        <dbReference type="Pfam" id="PF08338"/>
    </source>
</evidence>
<gene>
    <name evidence="4" type="ORF">QM481_07995</name>
</gene>
<dbReference type="InterPro" id="IPR010099">
    <property type="entry name" value="SDR39U1"/>
</dbReference>
<dbReference type="InterPro" id="IPR013549">
    <property type="entry name" value="DUF1731"/>
</dbReference>
<dbReference type="Gene3D" id="3.40.50.720">
    <property type="entry name" value="NAD(P)-binding Rossmann-like Domain"/>
    <property type="match status" value="1"/>
</dbReference>
<dbReference type="PANTHER" id="PTHR11092">
    <property type="entry name" value="SUGAR NUCLEOTIDE EPIMERASE RELATED"/>
    <property type="match status" value="1"/>
</dbReference>
<evidence type="ECO:0000259" key="2">
    <source>
        <dbReference type="Pfam" id="PF01370"/>
    </source>
</evidence>
<dbReference type="NCBIfam" id="TIGR01777">
    <property type="entry name" value="yfcH"/>
    <property type="match status" value="1"/>
</dbReference>
<dbReference type="InterPro" id="IPR001509">
    <property type="entry name" value="Epimerase_deHydtase"/>
</dbReference>
<comment type="similarity">
    <text evidence="1">Belongs to the NAD(P)-dependent epimerase/dehydratase family. SDR39U1 subfamily.</text>
</comment>
<keyword evidence="5" id="KW-1185">Reference proteome</keyword>
<name>A0ABT6Z1K8_9BACT</name>
<organism evidence="4 5">
    <name type="scientific">Flectobacillus rivi</name>
    <dbReference type="NCBI Taxonomy" id="2984209"/>
    <lineage>
        <taxon>Bacteria</taxon>
        <taxon>Pseudomonadati</taxon>
        <taxon>Bacteroidota</taxon>
        <taxon>Cytophagia</taxon>
        <taxon>Cytophagales</taxon>
        <taxon>Flectobacillaceae</taxon>
        <taxon>Flectobacillus</taxon>
    </lineage>
</organism>
<dbReference type="Pfam" id="PF08338">
    <property type="entry name" value="DUF1731"/>
    <property type="match status" value="1"/>
</dbReference>
<dbReference type="Proteomes" id="UP001225761">
    <property type="component" value="Unassembled WGS sequence"/>
</dbReference>
<reference evidence="4 5" key="1">
    <citation type="submission" date="2023-05" db="EMBL/GenBank/DDBJ databases">
        <title>Novel species of genus Flectobacillus isolated from stream in China.</title>
        <authorList>
            <person name="Lu H."/>
        </authorList>
    </citation>
    <scope>NUCLEOTIDE SEQUENCE [LARGE SCALE GENOMIC DNA]</scope>
    <source>
        <strain evidence="4 5">LFS242W</strain>
    </source>
</reference>
<sequence length="302" mass="33250">MNILITGGTGLVGTRLTELLIEQGHSVWHLSRKAQQRGNVKTFVWDIDKGFIDEEALLGADYIIHLAGAGIADERWTPERKKEIIDSRTKSLGLISQKLKTLPHKIQGFVSASGIGFYGTDTGSTIITEESPAGNDFVAECCILWEKASEPISELGIRTTKLRIGIVLTDKGGALPKMATPTKFGFGAPLGTGEPFLSWIHIDDLCRLFIHALFTPSIQGVFNAVANNPVNNRTFNQVLARVLNRPLWLPNVPSFVLKAVFGEMASIVLGGNYVSNKKLKNETSFHFQFNDLETALRDIFKK</sequence>
<dbReference type="SUPFAM" id="SSF51735">
    <property type="entry name" value="NAD(P)-binding Rossmann-fold domains"/>
    <property type="match status" value="1"/>
</dbReference>
<dbReference type="Pfam" id="PF01370">
    <property type="entry name" value="Epimerase"/>
    <property type="match status" value="1"/>
</dbReference>
<accession>A0ABT6Z1K8</accession>
<evidence type="ECO:0000256" key="1">
    <source>
        <dbReference type="ARBA" id="ARBA00009353"/>
    </source>
</evidence>
<evidence type="ECO:0000313" key="4">
    <source>
        <dbReference type="EMBL" id="MDI9874466.1"/>
    </source>
</evidence>
<dbReference type="PANTHER" id="PTHR11092:SF0">
    <property type="entry name" value="EPIMERASE FAMILY PROTEIN SDR39U1"/>
    <property type="match status" value="1"/>
</dbReference>
<feature type="domain" description="NAD-dependent epimerase/dehydratase" evidence="2">
    <location>
        <begin position="3"/>
        <end position="131"/>
    </location>
</feature>
<dbReference type="InterPro" id="IPR036291">
    <property type="entry name" value="NAD(P)-bd_dom_sf"/>
</dbReference>
<comment type="caution">
    <text evidence="4">The sequence shown here is derived from an EMBL/GenBank/DDBJ whole genome shotgun (WGS) entry which is preliminary data.</text>
</comment>
<proteinExistence type="inferred from homology"/>
<feature type="domain" description="DUF1731" evidence="3">
    <location>
        <begin position="252"/>
        <end position="299"/>
    </location>
</feature>
<evidence type="ECO:0000313" key="5">
    <source>
        <dbReference type="Proteomes" id="UP001225761"/>
    </source>
</evidence>
<dbReference type="EMBL" id="JASHIE010000005">
    <property type="protein sequence ID" value="MDI9874466.1"/>
    <property type="molecule type" value="Genomic_DNA"/>
</dbReference>
<dbReference type="RefSeq" id="WP_283381355.1">
    <property type="nucleotide sequence ID" value="NZ_JASHIE010000005.1"/>
</dbReference>